<name>A0A229RYC8_AMYAL</name>
<evidence type="ECO:0000313" key="3">
    <source>
        <dbReference type="Proteomes" id="UP000215563"/>
    </source>
</evidence>
<accession>A0A229RYC8</accession>
<dbReference type="EMBL" id="NMQU01000033">
    <property type="protein sequence ID" value="OXM51501.1"/>
    <property type="molecule type" value="Genomic_DNA"/>
</dbReference>
<protein>
    <submittedName>
        <fullName evidence="2">Uncharacterized protein</fullName>
    </submittedName>
</protein>
<sequence length="349" mass="38063">MDEYFGALNTQSTFAFGEGREELLEGISNDLRKGANNALDAVEMLQMSQLGIGIGADYDGESAKKEVAGLFREFADADIDYNSNSSLQRMIEGYEKIWHDFADKSKVPLDRSLLLLRLWRGEGAEAAKTYITELVNVYGRVGTKLTVLESDLVAAREAVATARFDLTKLSFEFKVATEKYLREKENLNEALFYKVLAAGFAAAVTGLLAVATAGIAAPAGAAVWTAAQGALIAGQTAGAALAVGIEGQGQLTGDNPRSIYKSFMDNVDLIREGMFRTADTLVSRIRTEINDLPVIPEPPDVSPGETFDPENFETDKTDKGTEKRVRDRNIDISEEGEFQEPPRELSPLE</sequence>
<dbReference type="AlphaFoldDB" id="A0A229RYC8"/>
<reference evidence="2 3" key="1">
    <citation type="submission" date="2017-07" db="EMBL/GenBank/DDBJ databases">
        <title>Amycolatopsis alba DSM 44262 Genome sequencing and assembly.</title>
        <authorList>
            <person name="Kaur N."/>
            <person name="Mayilraj S."/>
        </authorList>
    </citation>
    <scope>NUCLEOTIDE SEQUENCE [LARGE SCALE GENOMIC DNA]</scope>
    <source>
        <strain evidence="2 3">DSM 44262</strain>
    </source>
</reference>
<proteinExistence type="predicted"/>
<dbReference type="OrthoDB" id="3636264at2"/>
<evidence type="ECO:0000256" key="1">
    <source>
        <dbReference type="SAM" id="MobiDB-lite"/>
    </source>
</evidence>
<feature type="compositionally biased region" description="Basic and acidic residues" evidence="1">
    <location>
        <begin position="313"/>
        <end position="331"/>
    </location>
</feature>
<comment type="caution">
    <text evidence="2">The sequence shown here is derived from an EMBL/GenBank/DDBJ whole genome shotgun (WGS) entry which is preliminary data.</text>
</comment>
<keyword evidence="3" id="KW-1185">Reference proteome</keyword>
<dbReference type="RefSeq" id="WP_020632662.1">
    <property type="nucleotide sequence ID" value="NZ_KB913032.1"/>
</dbReference>
<evidence type="ECO:0000313" key="2">
    <source>
        <dbReference type="EMBL" id="OXM51501.1"/>
    </source>
</evidence>
<gene>
    <name evidence="2" type="ORF">CFP75_13735</name>
</gene>
<feature type="region of interest" description="Disordered" evidence="1">
    <location>
        <begin position="292"/>
        <end position="349"/>
    </location>
</feature>
<dbReference type="Proteomes" id="UP000215563">
    <property type="component" value="Unassembled WGS sequence"/>
</dbReference>
<organism evidence="2 3">
    <name type="scientific">Amycolatopsis alba DSM 44262</name>
    <dbReference type="NCBI Taxonomy" id="1125972"/>
    <lineage>
        <taxon>Bacteria</taxon>
        <taxon>Bacillati</taxon>
        <taxon>Actinomycetota</taxon>
        <taxon>Actinomycetes</taxon>
        <taxon>Pseudonocardiales</taxon>
        <taxon>Pseudonocardiaceae</taxon>
        <taxon>Amycolatopsis</taxon>
    </lineage>
</organism>